<feature type="transmembrane region" description="Helical" evidence="1">
    <location>
        <begin position="463"/>
        <end position="485"/>
    </location>
</feature>
<evidence type="ECO:0000256" key="1">
    <source>
        <dbReference type="SAM" id="Phobius"/>
    </source>
</evidence>
<organism evidence="2 3">
    <name type="scientific">Halobacillus amylolyticus</name>
    <dbReference type="NCBI Taxonomy" id="2932259"/>
    <lineage>
        <taxon>Bacteria</taxon>
        <taxon>Bacillati</taxon>
        <taxon>Bacillota</taxon>
        <taxon>Bacilli</taxon>
        <taxon>Bacillales</taxon>
        <taxon>Bacillaceae</taxon>
        <taxon>Halobacillus</taxon>
    </lineage>
</organism>
<evidence type="ECO:0000313" key="2">
    <source>
        <dbReference type="EMBL" id="UOR11822.1"/>
    </source>
</evidence>
<sequence length="518" mass="58918">MRKLKEKWVWIGPLLVILIGVSILFAENYQEVTEPPNESWSREVEIGSTPTLIEPHITDTRDGNISVSYVTKEGVQQKLLNETYQVVSENSYDIPYDKWTRAYFDGEQLIYSDYYAIYDGETKEKIADASQFIPLNNKVIYRQGQEISTLQPETMESFPLLTLDNENVEISTYQTDSDTYLLTQKTDQAGIDVTFYELTENQASEMASAQFKTKPSEVAESIQFTITDDQYTLLLQTLQKQSMSGEPVYHYYFSQQPLNEHPKFTQIEFSDPVGQAKLTEVSDFEMKSEDGHTNLLFKAFGHTETGYRKGKQFNIYEATLTDNGVTNTTRLSNTPNSSATPEWINKEAIAWLDMQGDENRLLLSSSNPEIIQQAKQVSGAYLIGALGKTLGMLSSSFLAIAVGVIWYIWPLVFVAVMMFSSNRSFDRDRAWVFFLGASIYLGAALLFKDLIFTSRLLSQAPEYLSFAGSSIFYIFIFALITHGIMRMNSKDWSITVRLGYFVGVHLLFITIFFGPYLT</sequence>
<gene>
    <name evidence="2" type="ORF">MUO15_20045</name>
</gene>
<accession>A0ABY4HAX1</accession>
<dbReference type="RefSeq" id="WP_245032159.1">
    <property type="nucleotide sequence ID" value="NZ_CP095075.1"/>
</dbReference>
<name>A0ABY4HAX1_9BACI</name>
<feature type="transmembrane region" description="Helical" evidence="1">
    <location>
        <begin position="431"/>
        <end position="451"/>
    </location>
</feature>
<keyword evidence="3" id="KW-1185">Reference proteome</keyword>
<dbReference type="EMBL" id="CP095075">
    <property type="protein sequence ID" value="UOR11822.1"/>
    <property type="molecule type" value="Genomic_DNA"/>
</dbReference>
<keyword evidence="1" id="KW-0472">Membrane</keyword>
<keyword evidence="1" id="KW-1133">Transmembrane helix</keyword>
<feature type="transmembrane region" description="Helical" evidence="1">
    <location>
        <begin position="497"/>
        <end position="517"/>
    </location>
</feature>
<feature type="transmembrane region" description="Helical" evidence="1">
    <location>
        <begin position="397"/>
        <end position="419"/>
    </location>
</feature>
<evidence type="ECO:0000313" key="3">
    <source>
        <dbReference type="Proteomes" id="UP000830326"/>
    </source>
</evidence>
<reference evidence="2" key="1">
    <citation type="submission" date="2022-04" db="EMBL/GenBank/DDBJ databases">
        <title>Halobacillus sp. isolated from saltern.</title>
        <authorList>
            <person name="Won M."/>
            <person name="Lee C.-M."/>
            <person name="Woen H.-Y."/>
            <person name="Kwon S.-W."/>
        </authorList>
    </citation>
    <scope>NUCLEOTIDE SEQUENCE</scope>
    <source>
        <strain evidence="2">SSHM10-5</strain>
    </source>
</reference>
<dbReference type="Proteomes" id="UP000830326">
    <property type="component" value="Chromosome"/>
</dbReference>
<keyword evidence="1" id="KW-0812">Transmembrane</keyword>
<protein>
    <submittedName>
        <fullName evidence="2">Uncharacterized protein</fullName>
    </submittedName>
</protein>
<proteinExistence type="predicted"/>